<name>A0A8D3X0V3_PRIMW</name>
<dbReference type="EMBL" id="CP003017">
    <property type="protein sequence ID" value="AEN89682.1"/>
    <property type="molecule type" value="Genomic_DNA"/>
</dbReference>
<reference evidence="1 2" key="1">
    <citation type="journal article" date="2011" name="J. Bacteriol.">
        <title>Complete genome sequence of the industrial strain Bacillus megaterium WSH-002.</title>
        <authorList>
            <person name="Liu L."/>
            <person name="Li Y."/>
            <person name="Zhang J."/>
            <person name="Zou W."/>
            <person name="Zhou Z."/>
            <person name="Liu J."/>
            <person name="Li X."/>
            <person name="Wang L."/>
            <person name="Chen J."/>
        </authorList>
    </citation>
    <scope>NUCLEOTIDE SEQUENCE [LARGE SCALE GENOMIC DNA]</scope>
    <source>
        <strain evidence="1 2">WSH-002</strain>
    </source>
</reference>
<sequence length="236" mass="27142">MPRFIDLDKELQFKIRQMENYANTEGKDSPECKALRNELGKSKLCCFALKNKDGVYSACMIQPSENSLEIHKTPRCKHHGGNAPAHDLLPEESKLARLKNLRPTASMIHGLYAEQSNFVESLTDGELEFMAWLDEQVRKQYDVEEGLGDVILEGLLHDAILHFRLLNSGRLERGSKHTAKPLQDLMKACKDMGWTKKEQTHERRQESVVSKWLDKLDDFDFEEDDNSEDNNKPIIN</sequence>
<dbReference type="AlphaFoldDB" id="A0A8D3X0V3"/>
<dbReference type="Proteomes" id="UP000001283">
    <property type="component" value="Chromosome"/>
</dbReference>
<organism evidence="1 2">
    <name type="scientific">Priestia megaterium (strain WSH-002)</name>
    <name type="common">Bacillus megaterium</name>
    <dbReference type="NCBI Taxonomy" id="1006007"/>
    <lineage>
        <taxon>Bacteria</taxon>
        <taxon>Bacillati</taxon>
        <taxon>Bacillota</taxon>
        <taxon>Bacilli</taxon>
        <taxon>Bacillales</taxon>
        <taxon>Bacillaceae</taxon>
        <taxon>Priestia</taxon>
    </lineage>
</organism>
<proteinExistence type="predicted"/>
<gene>
    <name evidence="1" type="ORF">BMWSH_2800</name>
</gene>
<protein>
    <submittedName>
        <fullName evidence="1">Uncharacterized protein</fullName>
    </submittedName>
</protein>
<dbReference type="KEGG" id="bmh:BMWSH_2800"/>
<evidence type="ECO:0000313" key="2">
    <source>
        <dbReference type="Proteomes" id="UP000001283"/>
    </source>
</evidence>
<dbReference type="RefSeq" id="WP_014460024.1">
    <property type="nucleotide sequence ID" value="NC_017138.1"/>
</dbReference>
<accession>A0A8D3X0V3</accession>
<evidence type="ECO:0000313" key="1">
    <source>
        <dbReference type="EMBL" id="AEN89682.1"/>
    </source>
</evidence>